<dbReference type="EMBL" id="HBGJ01014709">
    <property type="protein sequence ID" value="CAD9251069.1"/>
    <property type="molecule type" value="Transcribed_RNA"/>
</dbReference>
<evidence type="ECO:0000256" key="1">
    <source>
        <dbReference type="SAM" id="SignalP"/>
    </source>
</evidence>
<protein>
    <recommendedName>
        <fullName evidence="3">Plastid lipid-associated protein/fibrillin conserved domain-containing protein</fullName>
    </recommendedName>
</protein>
<gene>
    <name evidence="2" type="ORF">PPAR1163_LOCUS9430</name>
</gene>
<keyword evidence="1" id="KW-0732">Signal</keyword>
<organism evidence="2">
    <name type="scientific">Phaeomonas parva</name>
    <dbReference type="NCBI Taxonomy" id="124430"/>
    <lineage>
        <taxon>Eukaryota</taxon>
        <taxon>Sar</taxon>
        <taxon>Stramenopiles</taxon>
        <taxon>Ochrophyta</taxon>
        <taxon>Pinguiophyceae</taxon>
        <taxon>Pinguiochrysidales</taxon>
        <taxon>Pinguiochrysidaceae</taxon>
        <taxon>Phaeomonas</taxon>
    </lineage>
</organism>
<feature type="signal peptide" evidence="1">
    <location>
        <begin position="1"/>
        <end position="18"/>
    </location>
</feature>
<reference evidence="2" key="1">
    <citation type="submission" date="2021-01" db="EMBL/GenBank/DDBJ databases">
        <authorList>
            <person name="Corre E."/>
            <person name="Pelletier E."/>
            <person name="Niang G."/>
            <person name="Scheremetjew M."/>
            <person name="Finn R."/>
            <person name="Kale V."/>
            <person name="Holt S."/>
            <person name="Cochrane G."/>
            <person name="Meng A."/>
            <person name="Brown T."/>
            <person name="Cohen L."/>
        </authorList>
    </citation>
    <scope>NUCLEOTIDE SEQUENCE</scope>
    <source>
        <strain evidence="2">CCMP2877</strain>
    </source>
</reference>
<dbReference type="AlphaFoldDB" id="A0A7S1TZY1"/>
<name>A0A7S1TZY1_9STRA</name>
<feature type="chain" id="PRO_5031109102" description="Plastid lipid-associated protein/fibrillin conserved domain-containing protein" evidence="1">
    <location>
        <begin position="19"/>
        <end position="293"/>
    </location>
</feature>
<evidence type="ECO:0008006" key="3">
    <source>
        <dbReference type="Google" id="ProtNLM"/>
    </source>
</evidence>
<proteinExistence type="predicted"/>
<evidence type="ECO:0000313" key="2">
    <source>
        <dbReference type="EMBL" id="CAD9251069.1"/>
    </source>
</evidence>
<accession>A0A7S1TZY1</accession>
<sequence>MRPLTLLLLLAFAALADSFVPLAARRRAAAAALRAKKRPGEDAAEDAEGDANEWFAKEYGDQIPEQLNPPKELTMEEALAKDPAIEDIKKGNYFRGPALGMDDPLDAPWRLEAAAEIEELVKEKYPDAQAVDVLWAFSNVQITVTPKEDANVPLSSAVIEMLTRAISDDLFPAEPELAHDHWLTMHALSVCTPGASNVITTQEQFEAYKGFQVDVVTLGMPKSDGFAGVPGKTLTGTLHGRTTEEVHLNQKGRIVKVPIAMVSEVRLPEPELENGDKWAGEPMFSMEFPMDDE</sequence>